<dbReference type="SUPFAM" id="SSF46785">
    <property type="entry name" value="Winged helix' DNA-binding domain"/>
    <property type="match status" value="2"/>
</dbReference>
<evidence type="ECO:0000256" key="1">
    <source>
        <dbReference type="ARBA" id="ARBA00009437"/>
    </source>
</evidence>
<dbReference type="EMBL" id="BMXR01000012">
    <property type="protein sequence ID" value="GGX69080.1"/>
    <property type="molecule type" value="Genomic_DNA"/>
</dbReference>
<dbReference type="PRINTS" id="PR00039">
    <property type="entry name" value="HTHLYSR"/>
</dbReference>
<dbReference type="RefSeq" id="WP_189612231.1">
    <property type="nucleotide sequence ID" value="NZ_BMXR01000012.1"/>
</dbReference>
<dbReference type="GO" id="GO:0003700">
    <property type="term" value="F:DNA-binding transcription factor activity"/>
    <property type="evidence" value="ECO:0007669"/>
    <property type="project" value="InterPro"/>
</dbReference>
<dbReference type="PANTHER" id="PTHR30126">
    <property type="entry name" value="HTH-TYPE TRANSCRIPTIONAL REGULATOR"/>
    <property type="match status" value="1"/>
</dbReference>
<dbReference type="PROSITE" id="PS50931">
    <property type="entry name" value="HTH_LYSR"/>
    <property type="match status" value="2"/>
</dbReference>
<dbReference type="Pfam" id="PF00126">
    <property type="entry name" value="HTH_1"/>
    <property type="match status" value="2"/>
</dbReference>
<evidence type="ECO:0000256" key="3">
    <source>
        <dbReference type="ARBA" id="ARBA00023125"/>
    </source>
</evidence>
<dbReference type="Gene3D" id="1.10.10.10">
    <property type="entry name" value="Winged helix-like DNA-binding domain superfamily/Winged helix DNA-binding domain"/>
    <property type="match status" value="2"/>
</dbReference>
<keyword evidence="7" id="KW-1185">Reference proteome</keyword>
<reference evidence="6" key="2">
    <citation type="submission" date="2020-09" db="EMBL/GenBank/DDBJ databases">
        <authorList>
            <person name="Sun Q."/>
            <person name="Kim S."/>
        </authorList>
    </citation>
    <scope>NUCLEOTIDE SEQUENCE</scope>
    <source>
        <strain evidence="6">KCTC 22169</strain>
    </source>
</reference>
<protein>
    <submittedName>
        <fullName evidence="6">Transcriptional regulator</fullName>
    </submittedName>
</protein>
<name>A0A918KM48_9GAMM</name>
<evidence type="ECO:0000256" key="2">
    <source>
        <dbReference type="ARBA" id="ARBA00023015"/>
    </source>
</evidence>
<dbReference type="AlphaFoldDB" id="A0A918KM48"/>
<organism evidence="6 7">
    <name type="scientific">Saccharospirillum salsuginis</name>
    <dbReference type="NCBI Taxonomy" id="418750"/>
    <lineage>
        <taxon>Bacteria</taxon>
        <taxon>Pseudomonadati</taxon>
        <taxon>Pseudomonadota</taxon>
        <taxon>Gammaproteobacteria</taxon>
        <taxon>Oceanospirillales</taxon>
        <taxon>Saccharospirillaceae</taxon>
        <taxon>Saccharospirillum</taxon>
    </lineage>
</organism>
<keyword evidence="2" id="KW-0805">Transcription regulation</keyword>
<feature type="domain" description="HTH lysR-type" evidence="5">
    <location>
        <begin position="6"/>
        <end position="63"/>
    </location>
</feature>
<keyword evidence="4" id="KW-0804">Transcription</keyword>
<dbReference type="Pfam" id="PF03466">
    <property type="entry name" value="LysR_substrate"/>
    <property type="match status" value="1"/>
</dbReference>
<dbReference type="Proteomes" id="UP000626148">
    <property type="component" value="Unassembled WGS sequence"/>
</dbReference>
<evidence type="ECO:0000313" key="6">
    <source>
        <dbReference type="EMBL" id="GGX69080.1"/>
    </source>
</evidence>
<evidence type="ECO:0000313" key="7">
    <source>
        <dbReference type="Proteomes" id="UP000626148"/>
    </source>
</evidence>
<dbReference type="PANTHER" id="PTHR30126:SF98">
    <property type="entry name" value="HTH-TYPE TRANSCRIPTIONAL ACTIVATOR BAUR"/>
    <property type="match status" value="1"/>
</dbReference>
<dbReference type="SUPFAM" id="SSF53850">
    <property type="entry name" value="Periplasmic binding protein-like II"/>
    <property type="match status" value="1"/>
</dbReference>
<sequence length="416" mass="45895">MLDRLPNLRHLRAFSEVASGHSVSLAAERIFLSQSAVTQAIGKLESSIGTPLFSRRHNGMFPTDAGELLIKRVDRCMVFLQSGIREAVRVGDRKTEGLRASTHPHTQLSNAHLRALLALQHATNYSSAARAIGVSQPALYRAAGELEDLLNLHLFEKTSVGISLTRAALRLARSCQLAVKEIEQGLDELKELQGNDSSVILVGSMPLARTFILPSAINRIARLKPELSVSVLEGPYDDLLHRLLHGELDCLIGALRDPAPSTDIVQEQLFKTSISVVARSGHPLSGRKHLTLDDLRGYNWVVPRPGTPARALFDRVFTEQNPEVLRGVVECSSQVVIRELLTESDRLTFISSHQIQHEQQEGILTVLDTDLPPTERPIGLTTRKDWQPTTTQRLFLSIVRSLSQAMAKPDSTEGSH</sequence>
<dbReference type="InterPro" id="IPR000847">
    <property type="entry name" value="LysR_HTH_N"/>
</dbReference>
<evidence type="ECO:0000259" key="5">
    <source>
        <dbReference type="PROSITE" id="PS50931"/>
    </source>
</evidence>
<evidence type="ECO:0000256" key="4">
    <source>
        <dbReference type="ARBA" id="ARBA00023163"/>
    </source>
</evidence>
<dbReference type="GO" id="GO:0000976">
    <property type="term" value="F:transcription cis-regulatory region binding"/>
    <property type="evidence" value="ECO:0007669"/>
    <property type="project" value="TreeGrafter"/>
</dbReference>
<gene>
    <name evidence="6" type="primary">fldY</name>
    <name evidence="6" type="ORF">GCM10007392_40960</name>
</gene>
<feature type="domain" description="HTH lysR-type" evidence="5">
    <location>
        <begin position="108"/>
        <end position="165"/>
    </location>
</feature>
<comment type="caution">
    <text evidence="6">The sequence shown here is derived from an EMBL/GenBank/DDBJ whole genome shotgun (WGS) entry which is preliminary data.</text>
</comment>
<dbReference type="InterPro" id="IPR036390">
    <property type="entry name" value="WH_DNA-bd_sf"/>
</dbReference>
<keyword evidence="3" id="KW-0238">DNA-binding</keyword>
<dbReference type="InterPro" id="IPR036388">
    <property type="entry name" value="WH-like_DNA-bd_sf"/>
</dbReference>
<comment type="similarity">
    <text evidence="1">Belongs to the LysR transcriptional regulatory family.</text>
</comment>
<dbReference type="Gene3D" id="3.40.190.10">
    <property type="entry name" value="Periplasmic binding protein-like II"/>
    <property type="match status" value="2"/>
</dbReference>
<reference evidence="6" key="1">
    <citation type="journal article" date="2014" name="Int. J. Syst. Evol. Microbiol.">
        <title>Complete genome sequence of Corynebacterium casei LMG S-19264T (=DSM 44701T), isolated from a smear-ripened cheese.</title>
        <authorList>
            <consortium name="US DOE Joint Genome Institute (JGI-PGF)"/>
            <person name="Walter F."/>
            <person name="Albersmeier A."/>
            <person name="Kalinowski J."/>
            <person name="Ruckert C."/>
        </authorList>
    </citation>
    <scope>NUCLEOTIDE SEQUENCE</scope>
    <source>
        <strain evidence="6">KCTC 22169</strain>
    </source>
</reference>
<dbReference type="InterPro" id="IPR005119">
    <property type="entry name" value="LysR_subst-bd"/>
</dbReference>
<accession>A0A918KM48</accession>
<proteinExistence type="inferred from homology"/>